<dbReference type="PANTHER" id="PTHR43384">
    <property type="entry name" value="SEPTUM SITE-DETERMINING PROTEIN MIND HOMOLOG, CHLOROPLASTIC-RELATED"/>
    <property type="match status" value="1"/>
</dbReference>
<dbReference type="Gene3D" id="3.40.50.300">
    <property type="entry name" value="P-loop containing nucleotide triphosphate hydrolases"/>
    <property type="match status" value="1"/>
</dbReference>
<sequence length="386" mass="41862">MSLDNNHIHLILSEKELAASELSDAEGGAVSLTVDMLDLDAPLPTDLLEESRIVVIEVDNEVPSSIDRISNIGKAFPNLPVIAAVRNAALPLVRTLLKNGVADVVELPLSYSDLSEVLQQVLSSMTKDQKAETSPAKVISVIKSIGGVGASMIATQAASRYAEMHPNDKAGTCLFDLDLQFGSIASYLGVNQPLNLSDLLDAGSRIDGDLLQSVASHLPTGLKVIPAPADIMPMEAVNAEQIYRIIDIASREFDTIFIDLPGNWTNWSVSLVARSDIVLLVVELTIASLRQAKRQIALLESQGISGDHVQVVVNRVEKKLFRSINLEDAEKAINYPVRHSLHNDYPLVSAAQDQGVLIEEIRRKSKISKDIEVILESIDETLGRAD</sequence>
<organism evidence="1 2">
    <name type="scientific">Parasphingorhabdus flavimaris</name>
    <dbReference type="NCBI Taxonomy" id="266812"/>
    <lineage>
        <taxon>Bacteria</taxon>
        <taxon>Pseudomonadati</taxon>
        <taxon>Pseudomonadota</taxon>
        <taxon>Alphaproteobacteria</taxon>
        <taxon>Sphingomonadales</taxon>
        <taxon>Sphingomonadaceae</taxon>
        <taxon>Parasphingorhabdus</taxon>
    </lineage>
</organism>
<accession>A0ABX2N3S0</accession>
<proteinExistence type="predicted"/>
<dbReference type="SUPFAM" id="SSF52540">
    <property type="entry name" value="P-loop containing nucleoside triphosphate hydrolases"/>
    <property type="match status" value="1"/>
</dbReference>
<dbReference type="InterPro" id="IPR011006">
    <property type="entry name" value="CheY-like_superfamily"/>
</dbReference>
<dbReference type="SUPFAM" id="SSF52172">
    <property type="entry name" value="CheY-like"/>
    <property type="match status" value="1"/>
</dbReference>
<keyword evidence="2" id="KW-1185">Reference proteome</keyword>
<dbReference type="EMBL" id="JABWMH010000003">
    <property type="protein sequence ID" value="NVD28371.1"/>
    <property type="molecule type" value="Genomic_DNA"/>
</dbReference>
<comment type="caution">
    <text evidence="1">The sequence shown here is derived from an EMBL/GenBank/DDBJ whole genome shotgun (WGS) entry which is preliminary data.</text>
</comment>
<dbReference type="InterPro" id="IPR027417">
    <property type="entry name" value="P-loop_NTPase"/>
</dbReference>
<dbReference type="RefSeq" id="WP_176279832.1">
    <property type="nucleotide sequence ID" value="NZ_JABWMH010000003.1"/>
</dbReference>
<evidence type="ECO:0000313" key="1">
    <source>
        <dbReference type="EMBL" id="NVD28371.1"/>
    </source>
</evidence>
<evidence type="ECO:0000313" key="2">
    <source>
        <dbReference type="Proteomes" id="UP000652427"/>
    </source>
</evidence>
<name>A0ABX2N3S0_9SPHN</name>
<protein>
    <submittedName>
        <fullName evidence="1">Pilus assembly protein CpaE</fullName>
    </submittedName>
</protein>
<dbReference type="PANTHER" id="PTHR43384:SF13">
    <property type="entry name" value="SLR0110 PROTEIN"/>
    <property type="match status" value="1"/>
</dbReference>
<dbReference type="InterPro" id="IPR050625">
    <property type="entry name" value="ParA/MinD_ATPase"/>
</dbReference>
<reference evidence="1 2" key="1">
    <citation type="submission" date="2020-06" db="EMBL/GenBank/DDBJ databases">
        <authorList>
            <person name="Kim S.-J."/>
            <person name="Park S.-J."/>
        </authorList>
    </citation>
    <scope>NUCLEOTIDE SEQUENCE [LARGE SCALE GENOMIC DNA]</scope>
    <source>
        <strain evidence="1 2">SW-151</strain>
    </source>
</reference>
<gene>
    <name evidence="1" type="ORF">HUO14_10705</name>
</gene>
<dbReference type="Proteomes" id="UP000652427">
    <property type="component" value="Unassembled WGS sequence"/>
</dbReference>